<dbReference type="EMBL" id="BHXC01000006">
    <property type="protein sequence ID" value="GCB91285.1"/>
    <property type="molecule type" value="Genomic_DNA"/>
</dbReference>
<proteinExistence type="predicted"/>
<evidence type="ECO:0000256" key="1">
    <source>
        <dbReference type="SAM" id="SignalP"/>
    </source>
</evidence>
<comment type="caution">
    <text evidence="2">The sequence shown here is derived from an EMBL/GenBank/DDBJ whole genome shotgun (WGS) entry which is preliminary data.</text>
</comment>
<dbReference type="AlphaFoldDB" id="A0A401R0X3"/>
<organism evidence="2 3">
    <name type="scientific">Streptomyces noursei</name>
    <name type="common">Streptomyces albulus</name>
    <dbReference type="NCBI Taxonomy" id="1971"/>
    <lineage>
        <taxon>Bacteria</taxon>
        <taxon>Bacillati</taxon>
        <taxon>Actinomycetota</taxon>
        <taxon>Actinomycetes</taxon>
        <taxon>Kitasatosporales</taxon>
        <taxon>Streptomycetaceae</taxon>
        <taxon>Streptomyces</taxon>
    </lineage>
</organism>
<accession>A0A401R0X3</accession>
<protein>
    <submittedName>
        <fullName evidence="2">Uncharacterized protein</fullName>
    </submittedName>
</protein>
<evidence type="ECO:0000313" key="3">
    <source>
        <dbReference type="Proteomes" id="UP000288351"/>
    </source>
</evidence>
<sequence>MSRTAPHPTRVTTAVAACAAALALTLAATGPAAATVRSDPNGRHTAAEVHRFLTGFYGHHGPTRYQRDHQVSAHLKDRAAHADGYDLLLCAQNAPRSITVGKVTTAQSAGVGWATVTTHWDGGTRRSFTAYVGLDSRPITLQDVDCAP</sequence>
<feature type="chain" id="PRO_5038688724" evidence="1">
    <location>
        <begin position="35"/>
        <end position="148"/>
    </location>
</feature>
<name>A0A401R0X3_STRNR</name>
<dbReference type="RefSeq" id="WP_016571346.1">
    <property type="nucleotide sequence ID" value="NZ_BHXC01000006.1"/>
</dbReference>
<keyword evidence="1" id="KW-0732">Signal</keyword>
<dbReference type="Proteomes" id="UP000288351">
    <property type="component" value="Unassembled WGS sequence"/>
</dbReference>
<gene>
    <name evidence="2" type="ORF">SALB_04007</name>
</gene>
<feature type="signal peptide" evidence="1">
    <location>
        <begin position="1"/>
        <end position="34"/>
    </location>
</feature>
<evidence type="ECO:0000313" key="2">
    <source>
        <dbReference type="EMBL" id="GCB91285.1"/>
    </source>
</evidence>
<reference evidence="2 3" key="1">
    <citation type="journal article" date="2019" name="Microbiol. Resour. Announc.">
        <title>Draft Genome Sequence of the Most Traditional epsilon-Poly-l-Lysine Producer, Streptomyces albulus NBRC14147.</title>
        <authorList>
            <person name="Yamanaka K."/>
            <person name="Hamano Y."/>
        </authorList>
    </citation>
    <scope>NUCLEOTIDE SEQUENCE [LARGE SCALE GENOMIC DNA]</scope>
    <source>
        <strain evidence="2 3">NBRC 14147</strain>
    </source>
</reference>